<dbReference type="PANTHER" id="PTHR36503:SF1">
    <property type="entry name" value="BLR2520 PROTEIN"/>
    <property type="match status" value="1"/>
</dbReference>
<protein>
    <submittedName>
        <fullName evidence="2">VOC family protein</fullName>
    </submittedName>
</protein>
<dbReference type="PANTHER" id="PTHR36503">
    <property type="entry name" value="BLR2520 PROTEIN"/>
    <property type="match status" value="1"/>
</dbReference>
<evidence type="ECO:0000313" key="3">
    <source>
        <dbReference type="Proteomes" id="UP000553776"/>
    </source>
</evidence>
<accession>A0A841TZC1</accession>
<dbReference type="RefSeq" id="WP_185134989.1">
    <property type="nucleotide sequence ID" value="NZ_BORM01000081.1"/>
</dbReference>
<evidence type="ECO:0000259" key="1">
    <source>
        <dbReference type="PROSITE" id="PS51819"/>
    </source>
</evidence>
<keyword evidence="3" id="KW-1185">Reference proteome</keyword>
<dbReference type="AlphaFoldDB" id="A0A841TZC1"/>
<dbReference type="Pfam" id="PF00903">
    <property type="entry name" value="Glyoxalase"/>
    <property type="match status" value="1"/>
</dbReference>
<dbReference type="EMBL" id="JACJVR010000019">
    <property type="protein sequence ID" value="MBB6691004.1"/>
    <property type="molecule type" value="Genomic_DNA"/>
</dbReference>
<proteinExistence type="predicted"/>
<dbReference type="CDD" id="cd07251">
    <property type="entry name" value="VOC_like"/>
    <property type="match status" value="1"/>
</dbReference>
<sequence length="146" mass="16459">MKPKVTVITLGVDDLERSLRFYRDGLGLPTEGIVGTEFEHGAVAFFDLQPGLRLAVWKRDDIAYDAKLAKTAPSPTEFTLGHNVGSREEVDRVMEQAERAGANIAVPPHDTFWGGYSGYFQDPDGHLWEVVWNPQWENEETVPIRF</sequence>
<dbReference type="SUPFAM" id="SSF54593">
    <property type="entry name" value="Glyoxalase/Bleomycin resistance protein/Dihydroxybiphenyl dioxygenase"/>
    <property type="match status" value="1"/>
</dbReference>
<dbReference type="InterPro" id="IPR037523">
    <property type="entry name" value="VOC_core"/>
</dbReference>
<evidence type="ECO:0000313" key="2">
    <source>
        <dbReference type="EMBL" id="MBB6691004.1"/>
    </source>
</evidence>
<dbReference type="Proteomes" id="UP000553776">
    <property type="component" value="Unassembled WGS sequence"/>
</dbReference>
<reference evidence="2 3" key="1">
    <citation type="submission" date="2020-08" db="EMBL/GenBank/DDBJ databases">
        <title>Cohnella phylogeny.</title>
        <authorList>
            <person name="Dunlap C."/>
        </authorList>
    </citation>
    <scope>NUCLEOTIDE SEQUENCE [LARGE SCALE GENOMIC DNA]</scope>
    <source>
        <strain evidence="2 3">DSM 25239</strain>
    </source>
</reference>
<comment type="caution">
    <text evidence="2">The sequence shown here is derived from an EMBL/GenBank/DDBJ whole genome shotgun (WGS) entry which is preliminary data.</text>
</comment>
<dbReference type="Gene3D" id="3.10.180.10">
    <property type="entry name" value="2,3-Dihydroxybiphenyl 1,2-Dioxygenase, domain 1"/>
    <property type="match status" value="1"/>
</dbReference>
<dbReference type="InterPro" id="IPR004360">
    <property type="entry name" value="Glyas_Fos-R_dOase_dom"/>
</dbReference>
<feature type="domain" description="VOC" evidence="1">
    <location>
        <begin position="4"/>
        <end position="133"/>
    </location>
</feature>
<dbReference type="PROSITE" id="PS51819">
    <property type="entry name" value="VOC"/>
    <property type="match status" value="1"/>
</dbReference>
<name>A0A841TZC1_9BACL</name>
<organism evidence="2 3">
    <name type="scientific">Cohnella xylanilytica</name>
    <dbReference type="NCBI Taxonomy" id="557555"/>
    <lineage>
        <taxon>Bacteria</taxon>
        <taxon>Bacillati</taxon>
        <taxon>Bacillota</taxon>
        <taxon>Bacilli</taxon>
        <taxon>Bacillales</taxon>
        <taxon>Paenibacillaceae</taxon>
        <taxon>Cohnella</taxon>
    </lineage>
</organism>
<gene>
    <name evidence="2" type="ORF">H7B90_06260</name>
</gene>
<dbReference type="InterPro" id="IPR029068">
    <property type="entry name" value="Glyas_Bleomycin-R_OHBP_Dase"/>
</dbReference>